<dbReference type="Pfam" id="PF01670">
    <property type="entry name" value="Glyco_hydro_12"/>
    <property type="match status" value="1"/>
</dbReference>
<evidence type="ECO:0000256" key="1">
    <source>
        <dbReference type="ARBA" id="ARBA00005519"/>
    </source>
</evidence>
<reference evidence="4 6" key="1">
    <citation type="journal article" date="2008" name="Genome Biol.">
        <title>The genome sequence of the model ascomycete fungus Podospora anserina.</title>
        <authorList>
            <person name="Espagne E."/>
            <person name="Lespinet O."/>
            <person name="Malagnac F."/>
            <person name="Da Silva C."/>
            <person name="Jaillon O."/>
            <person name="Porcel B.M."/>
            <person name="Couloux A."/>
            <person name="Aury J.-M."/>
            <person name="Segurens B."/>
            <person name="Poulain J."/>
            <person name="Anthouard V."/>
            <person name="Grossetete S."/>
            <person name="Khalili H."/>
            <person name="Coppin E."/>
            <person name="Dequard-Chablat M."/>
            <person name="Picard M."/>
            <person name="Contamine V."/>
            <person name="Arnaise S."/>
            <person name="Bourdais A."/>
            <person name="Berteaux-Lecellier V."/>
            <person name="Gautheret D."/>
            <person name="de Vries R.P."/>
            <person name="Battaglia E."/>
            <person name="Coutinho P.M."/>
            <person name="Danchin E.G.J."/>
            <person name="Henrissat B."/>
            <person name="El Khoury R."/>
            <person name="Sainsard-Chanet A."/>
            <person name="Boivin A."/>
            <person name="Pinan-Lucarre B."/>
            <person name="Sellem C.H."/>
            <person name="Debuchy R."/>
            <person name="Wincker P."/>
            <person name="Weissenbach J."/>
            <person name="Silar P."/>
        </authorList>
    </citation>
    <scope>NUCLEOTIDE SEQUENCE [LARGE SCALE GENOMIC DNA]</scope>
    <source>
        <strain evidence="6">S / ATCC MYA-4624 / DSM 980 / FGSC 10383</strain>
        <strain evidence="4">S mat+</strain>
    </source>
</reference>
<protein>
    <submittedName>
        <fullName evidence="5">Glycoside Hydrolase Family 12</fullName>
    </submittedName>
    <submittedName>
        <fullName evidence="4">Podospora anserina S mat+ genomic DNA chromosome 4, supercontig 4</fullName>
    </submittedName>
</protein>
<keyword evidence="3" id="KW-0732">Signal</keyword>
<dbReference type="PANTHER" id="PTHR34002">
    <property type="entry name" value="BLR1656 PROTEIN"/>
    <property type="match status" value="1"/>
</dbReference>
<dbReference type="eggNOG" id="ENOG502SH4Y">
    <property type="taxonomic scope" value="Eukaryota"/>
</dbReference>
<dbReference type="GO" id="GO:0008810">
    <property type="term" value="F:cellulase activity"/>
    <property type="evidence" value="ECO:0007669"/>
    <property type="project" value="InterPro"/>
</dbReference>
<dbReference type="GeneID" id="6190323"/>
<dbReference type="VEuPathDB" id="FungiDB:PODANS_4_6020"/>
<dbReference type="PANTHER" id="PTHR34002:SF10">
    <property type="entry name" value="PUTATIVE-RELATED"/>
    <property type="match status" value="1"/>
</dbReference>
<name>B2APW9_PODAN</name>
<dbReference type="HOGENOM" id="CLU_051064_0_1_1"/>
<dbReference type="Proteomes" id="UP000001197">
    <property type="component" value="Chromosome 4"/>
</dbReference>
<feature type="signal peptide" evidence="3">
    <location>
        <begin position="1"/>
        <end position="16"/>
    </location>
</feature>
<keyword evidence="6" id="KW-1185">Reference proteome</keyword>
<proteinExistence type="inferred from homology"/>
<dbReference type="RefSeq" id="XP_001906242.1">
    <property type="nucleotide sequence ID" value="XM_001906207.1"/>
</dbReference>
<evidence type="ECO:0000313" key="4">
    <source>
        <dbReference type="EMBL" id="CAP66908.1"/>
    </source>
</evidence>
<keyword evidence="2 5" id="KW-0378">Hydrolase</keyword>
<dbReference type="Gene3D" id="2.60.120.180">
    <property type="match status" value="1"/>
</dbReference>
<dbReference type="STRING" id="515849.B2APW9"/>
<reference evidence="6" key="3">
    <citation type="journal article" date="2014" name="Genetics">
        <title>Maintaining two mating types: Structure of the mating type locus and its role in heterokaryosis in Podospora anserina.</title>
        <authorList>
            <person name="Grognet P."/>
            <person name="Bidard F."/>
            <person name="Kuchly C."/>
            <person name="Tong L.C.H."/>
            <person name="Coppin E."/>
            <person name="Benkhali J.A."/>
            <person name="Couloux A."/>
            <person name="Wincker P."/>
            <person name="Debuchy R."/>
            <person name="Silar P."/>
        </authorList>
    </citation>
    <scope>GENOME REANNOTATION</scope>
    <source>
        <strain evidence="6">S / ATCC MYA-4624 / DSM 980 / FGSC 10383</strain>
    </source>
</reference>
<keyword evidence="2" id="KW-0119">Carbohydrate metabolism</keyword>
<evidence type="ECO:0000256" key="2">
    <source>
        <dbReference type="RuleBase" id="RU361163"/>
    </source>
</evidence>
<evidence type="ECO:0000313" key="6">
    <source>
        <dbReference type="Proteomes" id="UP000001197"/>
    </source>
</evidence>
<keyword evidence="2" id="KW-0326">Glycosidase</keyword>
<dbReference type="InterPro" id="IPR013320">
    <property type="entry name" value="ConA-like_dom_sf"/>
</dbReference>
<gene>
    <name evidence="4" type="ORF">PODANS_4_6020</name>
</gene>
<dbReference type="SUPFAM" id="SSF49899">
    <property type="entry name" value="Concanavalin A-like lectins/glucanases"/>
    <property type="match status" value="1"/>
</dbReference>
<accession>B2APW9</accession>
<dbReference type="InterPro" id="IPR002594">
    <property type="entry name" value="GH12"/>
</dbReference>
<dbReference type="CAZy" id="GH12">
    <property type="family name" value="Glycoside Hydrolase Family 12"/>
</dbReference>
<dbReference type="KEGG" id="pan:PODANSg3270"/>
<sequence>MKVSTLLFAAASMAQASSLIPRQRASLCELYAYWSGNGYELLNNLWGKDTATSGSQCTYLNGASNNGISWSTTWTWQGAPDNVKSYPYSGRQVAKGRKISSINKMPTSVTWRYDNENVRANVAYDVFTAADPDHPNYGGDYELMIWLARYGNVYPIGTKERTVTLAGRSWDLWVGWNGAMRVYSFVVPSGTVKSFSADVKEFFRYLESNYQYPSSQQNLIGESCTISTARVYQVGTEAFTGGPATFTVDNFSADLQ</sequence>
<comment type="similarity">
    <text evidence="1 2">Belongs to the glycosyl hydrolase 12 (cellulase H) family.</text>
</comment>
<evidence type="ECO:0000313" key="5">
    <source>
        <dbReference type="EMBL" id="CDP28650.1"/>
    </source>
</evidence>
<reference evidence="5" key="4">
    <citation type="submission" date="2015-04" db="EMBL/GenBank/DDBJ databases">
        <title>Maintaining two mating types: Structure of the mating type locus and its role in heterokaryosis in Podospora anserina.</title>
        <authorList>
            <person name="Grognet P."/>
            <person name="Bidard F."/>
            <person name="Kuchly C."/>
            <person name="Chan Ho Tong L."/>
            <person name="Coppin E."/>
            <person name="Ait Benkhali J."/>
            <person name="Couloux A."/>
            <person name="Wincker P."/>
            <person name="Debuchy R."/>
            <person name="Silar P."/>
        </authorList>
    </citation>
    <scope>NUCLEOTIDE SEQUENCE</scope>
</reference>
<organism evidence="4">
    <name type="scientific">Podospora anserina (strain S / ATCC MYA-4624 / DSM 980 / FGSC 10383)</name>
    <name type="common">Pleurage anserina</name>
    <dbReference type="NCBI Taxonomy" id="515849"/>
    <lineage>
        <taxon>Eukaryota</taxon>
        <taxon>Fungi</taxon>
        <taxon>Dikarya</taxon>
        <taxon>Ascomycota</taxon>
        <taxon>Pezizomycotina</taxon>
        <taxon>Sordariomycetes</taxon>
        <taxon>Sordariomycetidae</taxon>
        <taxon>Sordariales</taxon>
        <taxon>Podosporaceae</taxon>
        <taxon>Podospora</taxon>
        <taxon>Podospora anserina</taxon>
    </lineage>
</organism>
<feature type="chain" id="PRO_5007638823" evidence="3">
    <location>
        <begin position="17"/>
        <end position="256"/>
    </location>
</feature>
<reference evidence="4" key="2">
    <citation type="submission" date="2008-07" db="EMBL/GenBank/DDBJ databases">
        <authorList>
            <person name="Genoscope - CEA"/>
        </authorList>
    </citation>
    <scope>NUCLEOTIDE SEQUENCE</scope>
    <source>
        <strain evidence="4">S mat+</strain>
    </source>
</reference>
<dbReference type="OrthoDB" id="89349at2759"/>
<dbReference type="EMBL" id="CU633895">
    <property type="protein sequence ID" value="CAP66908.1"/>
    <property type="molecule type" value="Genomic_DNA"/>
</dbReference>
<dbReference type="GO" id="GO:0000272">
    <property type="term" value="P:polysaccharide catabolic process"/>
    <property type="evidence" value="ECO:0007669"/>
    <property type="project" value="UniProtKB-KW"/>
</dbReference>
<evidence type="ECO:0000256" key="3">
    <source>
        <dbReference type="SAM" id="SignalP"/>
    </source>
</evidence>
<dbReference type="EMBL" id="FO904939">
    <property type="protein sequence ID" value="CDP28650.1"/>
    <property type="molecule type" value="Genomic_DNA"/>
</dbReference>
<dbReference type="AlphaFoldDB" id="B2APW9"/>
<dbReference type="InterPro" id="IPR013319">
    <property type="entry name" value="GH11/12"/>
</dbReference>
<keyword evidence="2" id="KW-0624">Polysaccharide degradation</keyword>